<gene>
    <name evidence="10" type="ORF">GWK16_21605</name>
</gene>
<evidence type="ECO:0000313" key="10">
    <source>
        <dbReference type="EMBL" id="NMJ43859.1"/>
    </source>
</evidence>
<evidence type="ECO:0000256" key="2">
    <source>
        <dbReference type="ARBA" id="ARBA00008335"/>
    </source>
</evidence>
<dbReference type="SUPFAM" id="SSF103473">
    <property type="entry name" value="MFS general substrate transporter"/>
    <property type="match status" value="1"/>
</dbReference>
<evidence type="ECO:0000259" key="9">
    <source>
        <dbReference type="PROSITE" id="PS50850"/>
    </source>
</evidence>
<dbReference type="AlphaFoldDB" id="A0A848EJG0"/>
<accession>A0A848EJG0</accession>
<feature type="transmembrane region" description="Helical" evidence="8">
    <location>
        <begin position="72"/>
        <end position="92"/>
    </location>
</feature>
<proteinExistence type="inferred from homology"/>
<dbReference type="Proteomes" id="UP000548582">
    <property type="component" value="Unassembled WGS sequence"/>
</dbReference>
<feature type="transmembrane region" description="Helical" evidence="8">
    <location>
        <begin position="186"/>
        <end position="204"/>
    </location>
</feature>
<dbReference type="PANTHER" id="PTHR43271">
    <property type="entry name" value="BLL2771 PROTEIN"/>
    <property type="match status" value="1"/>
</dbReference>
<dbReference type="InterPro" id="IPR036259">
    <property type="entry name" value="MFS_trans_sf"/>
</dbReference>
<evidence type="ECO:0000256" key="3">
    <source>
        <dbReference type="ARBA" id="ARBA00022448"/>
    </source>
</evidence>
<evidence type="ECO:0000256" key="4">
    <source>
        <dbReference type="ARBA" id="ARBA00022475"/>
    </source>
</evidence>
<feature type="transmembrane region" description="Helical" evidence="8">
    <location>
        <begin position="104"/>
        <end position="128"/>
    </location>
</feature>
<comment type="caution">
    <text evidence="10">The sequence shown here is derived from an EMBL/GenBank/DDBJ whole genome shotgun (WGS) entry which is preliminary data.</text>
</comment>
<dbReference type="PANTHER" id="PTHR43271:SF2">
    <property type="entry name" value="BLL2771 PROTEIN"/>
    <property type="match status" value="1"/>
</dbReference>
<comment type="subcellular location">
    <subcellularLocation>
        <location evidence="1">Cell membrane</location>
        <topology evidence="1">Multi-pass membrane protein</topology>
    </subcellularLocation>
</comment>
<keyword evidence="7 8" id="KW-0472">Membrane</keyword>
<keyword evidence="3" id="KW-0813">Transport</keyword>
<keyword evidence="6 8" id="KW-1133">Transmembrane helix</keyword>
<keyword evidence="5 8" id="KW-0812">Transmembrane</keyword>
<dbReference type="InterPro" id="IPR011701">
    <property type="entry name" value="MFS"/>
</dbReference>
<evidence type="ECO:0000256" key="1">
    <source>
        <dbReference type="ARBA" id="ARBA00004651"/>
    </source>
</evidence>
<feature type="transmembrane region" description="Helical" evidence="8">
    <location>
        <begin position="46"/>
        <end position="66"/>
    </location>
</feature>
<dbReference type="InterPro" id="IPR020846">
    <property type="entry name" value="MFS_dom"/>
</dbReference>
<protein>
    <submittedName>
        <fullName evidence="10">MFS transporter</fullName>
    </submittedName>
</protein>
<feature type="transmembrane region" description="Helical" evidence="8">
    <location>
        <begin position="314"/>
        <end position="332"/>
    </location>
</feature>
<feature type="transmembrane region" description="Helical" evidence="8">
    <location>
        <begin position="134"/>
        <end position="155"/>
    </location>
</feature>
<organism evidence="10 11">
    <name type="scientific">Neoroseomonas marina</name>
    <dbReference type="NCBI Taxonomy" id="1232220"/>
    <lineage>
        <taxon>Bacteria</taxon>
        <taxon>Pseudomonadati</taxon>
        <taxon>Pseudomonadota</taxon>
        <taxon>Alphaproteobacteria</taxon>
        <taxon>Acetobacterales</taxon>
        <taxon>Acetobacteraceae</taxon>
        <taxon>Neoroseomonas</taxon>
    </lineage>
</organism>
<evidence type="ECO:0000256" key="6">
    <source>
        <dbReference type="ARBA" id="ARBA00022989"/>
    </source>
</evidence>
<keyword evidence="4" id="KW-1003">Cell membrane</keyword>
<dbReference type="PROSITE" id="PS50850">
    <property type="entry name" value="MFS"/>
    <property type="match status" value="1"/>
</dbReference>
<dbReference type="Pfam" id="PF07690">
    <property type="entry name" value="MFS_1"/>
    <property type="match status" value="1"/>
</dbReference>
<dbReference type="Gene3D" id="1.20.1250.20">
    <property type="entry name" value="MFS general substrate transporter like domains"/>
    <property type="match status" value="1"/>
</dbReference>
<evidence type="ECO:0000256" key="7">
    <source>
        <dbReference type="ARBA" id="ARBA00023136"/>
    </source>
</evidence>
<dbReference type="EMBL" id="JABBKX010000010">
    <property type="protein sequence ID" value="NMJ43859.1"/>
    <property type="molecule type" value="Genomic_DNA"/>
</dbReference>
<sequence>MAADVLQRDLGVTADGLAALTGAFPAAFALAMLPVGVALDRYGVKPTALALLAIAAVGSLFGAVATGPWSMLLAQVVLGIGCSGMLMCPVTYAAKNLPPQKFGLWGGVIQAFGNTGMLLSASPLALLVEASGWRAGYVACALLAVGAATAVFVLVREARAPVQARRSVAEDARDVIRLGLSRDIRGPVVIAFASFAAVLGVRGLWGGPWLMEVKHLARVPAGNILLMCTLALIAGPAIAGILERRFQAHRRALLVGGHLGAALMVALMVAGGSLGWPVMADAVLLVAFGLMISLQVICFALVRAAVPPERVGRALSAMNVSFFGGAAVLQAASGAAAAWGGVGAALLVFAAALVICSLAFLRLPGPR</sequence>
<feature type="transmembrane region" description="Helical" evidence="8">
    <location>
        <begin position="224"/>
        <end position="242"/>
    </location>
</feature>
<feature type="transmembrane region" description="Helical" evidence="8">
    <location>
        <begin position="254"/>
        <end position="276"/>
    </location>
</feature>
<evidence type="ECO:0000313" key="11">
    <source>
        <dbReference type="Proteomes" id="UP000548582"/>
    </source>
</evidence>
<evidence type="ECO:0000256" key="8">
    <source>
        <dbReference type="SAM" id="Phobius"/>
    </source>
</evidence>
<evidence type="ECO:0000256" key="5">
    <source>
        <dbReference type="ARBA" id="ARBA00022692"/>
    </source>
</evidence>
<dbReference type="CDD" id="cd06174">
    <property type="entry name" value="MFS"/>
    <property type="match status" value="1"/>
</dbReference>
<feature type="transmembrane region" description="Helical" evidence="8">
    <location>
        <begin position="16"/>
        <end position="39"/>
    </location>
</feature>
<feature type="transmembrane region" description="Helical" evidence="8">
    <location>
        <begin position="338"/>
        <end position="361"/>
    </location>
</feature>
<feature type="transmembrane region" description="Helical" evidence="8">
    <location>
        <begin position="282"/>
        <end position="302"/>
    </location>
</feature>
<reference evidence="10 11" key="1">
    <citation type="submission" date="2020-03" db="EMBL/GenBank/DDBJ databases">
        <authorList>
            <person name="Sun Q."/>
        </authorList>
    </citation>
    <scope>NUCLEOTIDE SEQUENCE [LARGE SCALE GENOMIC DNA]</scope>
    <source>
        <strain evidence="10 11">JC162</strain>
    </source>
</reference>
<feature type="domain" description="Major facilitator superfamily (MFS) profile" evidence="9">
    <location>
        <begin position="1"/>
        <end position="367"/>
    </location>
</feature>
<dbReference type="GO" id="GO:0022857">
    <property type="term" value="F:transmembrane transporter activity"/>
    <property type="evidence" value="ECO:0007669"/>
    <property type="project" value="InterPro"/>
</dbReference>
<comment type="similarity">
    <text evidence="2">Belongs to the major facilitator superfamily.</text>
</comment>
<keyword evidence="11" id="KW-1185">Reference proteome</keyword>
<dbReference type="GO" id="GO:0005886">
    <property type="term" value="C:plasma membrane"/>
    <property type="evidence" value="ECO:0007669"/>
    <property type="project" value="UniProtKB-SubCell"/>
</dbReference>
<name>A0A848EJG0_9PROT</name>